<feature type="transmembrane region" description="Helical" evidence="1">
    <location>
        <begin position="78"/>
        <end position="100"/>
    </location>
</feature>
<evidence type="ECO:0000313" key="3">
    <source>
        <dbReference type="Proteomes" id="UP001374535"/>
    </source>
</evidence>
<evidence type="ECO:0000313" key="2">
    <source>
        <dbReference type="EMBL" id="WVY98186.1"/>
    </source>
</evidence>
<gene>
    <name evidence="2" type="ORF">V8G54_030337</name>
</gene>
<name>A0AAQ3RL73_VIGMU</name>
<protein>
    <submittedName>
        <fullName evidence="2">Uncharacterized protein</fullName>
    </submittedName>
</protein>
<proteinExistence type="predicted"/>
<accession>A0AAQ3RL73</accession>
<organism evidence="2 3">
    <name type="scientific">Vigna mungo</name>
    <name type="common">Black gram</name>
    <name type="synonym">Phaseolus mungo</name>
    <dbReference type="NCBI Taxonomy" id="3915"/>
    <lineage>
        <taxon>Eukaryota</taxon>
        <taxon>Viridiplantae</taxon>
        <taxon>Streptophyta</taxon>
        <taxon>Embryophyta</taxon>
        <taxon>Tracheophyta</taxon>
        <taxon>Spermatophyta</taxon>
        <taxon>Magnoliopsida</taxon>
        <taxon>eudicotyledons</taxon>
        <taxon>Gunneridae</taxon>
        <taxon>Pentapetalae</taxon>
        <taxon>rosids</taxon>
        <taxon>fabids</taxon>
        <taxon>Fabales</taxon>
        <taxon>Fabaceae</taxon>
        <taxon>Papilionoideae</taxon>
        <taxon>50 kb inversion clade</taxon>
        <taxon>NPAAA clade</taxon>
        <taxon>indigoferoid/millettioid clade</taxon>
        <taxon>Phaseoleae</taxon>
        <taxon>Vigna</taxon>
    </lineage>
</organism>
<sequence length="171" mass="18642">MNLSGLNSRASSQTLGSLPIDHKFTSNHVFSRISYPQTSIFSDDSLPIIGVVGCSLRVSFTMLRMYGRLTISDSPITLLLFPVTVSISSLAFSITLGFLINSASAHSIVIADVSVPAINMSCIHATSQIQHSIYYMINNPCKLCYSLRKVLIGFSSFAFGVGHRTQTFIIQ</sequence>
<dbReference type="AlphaFoldDB" id="A0AAQ3RL73"/>
<reference evidence="2 3" key="1">
    <citation type="journal article" date="2023" name="Life. Sci Alliance">
        <title>Evolutionary insights into 3D genome organization and epigenetic landscape of Vigna mungo.</title>
        <authorList>
            <person name="Junaid A."/>
            <person name="Singh B."/>
            <person name="Bhatia S."/>
        </authorList>
    </citation>
    <scope>NUCLEOTIDE SEQUENCE [LARGE SCALE GENOMIC DNA]</scope>
    <source>
        <strain evidence="2">Urdbean</strain>
    </source>
</reference>
<keyword evidence="3" id="KW-1185">Reference proteome</keyword>
<dbReference type="EMBL" id="CP144692">
    <property type="protein sequence ID" value="WVY98186.1"/>
    <property type="molecule type" value="Genomic_DNA"/>
</dbReference>
<dbReference type="Proteomes" id="UP001374535">
    <property type="component" value="Chromosome 9"/>
</dbReference>
<keyword evidence="1" id="KW-0812">Transmembrane</keyword>
<keyword evidence="1" id="KW-1133">Transmembrane helix</keyword>
<evidence type="ECO:0000256" key="1">
    <source>
        <dbReference type="SAM" id="Phobius"/>
    </source>
</evidence>
<keyword evidence="1" id="KW-0472">Membrane</keyword>